<dbReference type="PANTHER" id="PTHR37079:SF4">
    <property type="entry name" value="SERINE_THREONINE-PROTEIN KINASE ATM"/>
    <property type="match status" value="1"/>
</dbReference>
<gene>
    <name evidence="2" type="ORF">ANCDUO_25057</name>
</gene>
<protein>
    <recommendedName>
        <fullName evidence="1">PI3K/PI4K catalytic domain-containing protein</fullName>
    </recommendedName>
</protein>
<dbReference type="SUPFAM" id="SSF56112">
    <property type="entry name" value="Protein kinase-like (PK-like)"/>
    <property type="match status" value="1"/>
</dbReference>
<dbReference type="InterPro" id="IPR000403">
    <property type="entry name" value="PI3/4_kinase_cat_dom"/>
</dbReference>
<dbReference type="GO" id="GO:0006974">
    <property type="term" value="P:DNA damage response"/>
    <property type="evidence" value="ECO:0007669"/>
    <property type="project" value="InterPro"/>
</dbReference>
<feature type="domain" description="PI3K/PI4K catalytic" evidence="1">
    <location>
        <begin position="128"/>
        <end position="193"/>
    </location>
</feature>
<sequence>MIVKIIMAYPFHVLHTVLMYKFNETILEEAERRVADRAAKMRLHEIIEDMTTAHIAYMQFVAAKVADTRFFKKQQVPGSSAVQYEMLDKLSIVRLTDVLQRVPLPVVDQKLCMPGDYSGDELVKWGPMERTCIQADGLSAPKVLRTKGSDGKLYKLIWKNEDVRQDCLVEQLFSIVNSILNGDEDASFLRTYK</sequence>
<organism evidence="2 3">
    <name type="scientific">Ancylostoma duodenale</name>
    <dbReference type="NCBI Taxonomy" id="51022"/>
    <lineage>
        <taxon>Eukaryota</taxon>
        <taxon>Metazoa</taxon>
        <taxon>Ecdysozoa</taxon>
        <taxon>Nematoda</taxon>
        <taxon>Chromadorea</taxon>
        <taxon>Rhabditida</taxon>
        <taxon>Rhabditina</taxon>
        <taxon>Rhabditomorpha</taxon>
        <taxon>Strongyloidea</taxon>
        <taxon>Ancylostomatidae</taxon>
        <taxon>Ancylostomatinae</taxon>
        <taxon>Ancylostoma</taxon>
    </lineage>
</organism>
<dbReference type="GO" id="GO:0004674">
    <property type="term" value="F:protein serine/threonine kinase activity"/>
    <property type="evidence" value="ECO:0007669"/>
    <property type="project" value="InterPro"/>
</dbReference>
<keyword evidence="3" id="KW-1185">Reference proteome</keyword>
<dbReference type="InterPro" id="IPR011009">
    <property type="entry name" value="Kinase-like_dom_sf"/>
</dbReference>
<name>A0A0C2F8Y3_9BILA</name>
<evidence type="ECO:0000313" key="3">
    <source>
        <dbReference type="Proteomes" id="UP000054047"/>
    </source>
</evidence>
<reference evidence="2 3" key="1">
    <citation type="submission" date="2013-12" db="EMBL/GenBank/DDBJ databases">
        <title>Draft genome of the parsitic nematode Ancylostoma duodenale.</title>
        <authorList>
            <person name="Mitreva M."/>
        </authorList>
    </citation>
    <scope>NUCLEOTIDE SEQUENCE [LARGE SCALE GENOMIC DNA]</scope>
    <source>
        <strain evidence="2 3">Zhejiang</strain>
    </source>
</reference>
<dbReference type="PANTHER" id="PTHR37079">
    <property type="entry name" value="SERINE/THREONINE-PROTEIN KINASE ATM"/>
    <property type="match status" value="1"/>
</dbReference>
<dbReference type="InterPro" id="IPR038980">
    <property type="entry name" value="ATM_plant"/>
</dbReference>
<accession>A0A0C2F8Y3</accession>
<evidence type="ECO:0000313" key="2">
    <source>
        <dbReference type="EMBL" id="KIH44910.1"/>
    </source>
</evidence>
<dbReference type="PROSITE" id="PS50290">
    <property type="entry name" value="PI3_4_KINASE_3"/>
    <property type="match status" value="1"/>
</dbReference>
<dbReference type="AlphaFoldDB" id="A0A0C2F8Y3"/>
<evidence type="ECO:0000259" key="1">
    <source>
        <dbReference type="PROSITE" id="PS50290"/>
    </source>
</evidence>
<dbReference type="EMBL" id="KN774851">
    <property type="protein sequence ID" value="KIH44910.1"/>
    <property type="molecule type" value="Genomic_DNA"/>
</dbReference>
<proteinExistence type="predicted"/>
<dbReference type="Proteomes" id="UP000054047">
    <property type="component" value="Unassembled WGS sequence"/>
</dbReference>
<dbReference type="OrthoDB" id="381190at2759"/>
<feature type="non-terminal residue" evidence="2">
    <location>
        <position position="193"/>
    </location>
</feature>
<dbReference type="Gene3D" id="3.30.1010.10">
    <property type="entry name" value="Phosphatidylinositol 3-kinase Catalytic Subunit, Chain A, domain 4"/>
    <property type="match status" value="1"/>
</dbReference>